<reference evidence="4" key="1">
    <citation type="journal article" date="2013" name="PLoS Genet.">
        <title>The genome of Spraguea lophii and the basis of host-microsporidian interactions.</title>
        <authorList>
            <person name="Campbell S.E."/>
            <person name="Williams T.A."/>
            <person name="Yousuf A."/>
            <person name="Soanes D.M."/>
            <person name="Paszkiewicz K.H."/>
            <person name="Williams B.A.P."/>
        </authorList>
    </citation>
    <scope>NUCLEOTIDE SEQUENCE [LARGE SCALE GENOMIC DNA]</scope>
    <source>
        <strain evidence="4">42_110</strain>
    </source>
</reference>
<gene>
    <name evidence="3" type="ORF">SLOPH_704</name>
</gene>
<dbReference type="AlphaFoldDB" id="S7WCY0"/>
<feature type="transmembrane region" description="Helical" evidence="2">
    <location>
        <begin position="6"/>
        <end position="28"/>
    </location>
</feature>
<feature type="region of interest" description="Disordered" evidence="1">
    <location>
        <begin position="33"/>
        <end position="99"/>
    </location>
</feature>
<proteinExistence type="predicted"/>
<evidence type="ECO:0000313" key="4">
    <source>
        <dbReference type="Proteomes" id="UP000014978"/>
    </source>
</evidence>
<accession>S7WCY0</accession>
<dbReference type="EMBL" id="ATCN01000172">
    <property type="protein sequence ID" value="EPR79642.1"/>
    <property type="molecule type" value="Genomic_DNA"/>
</dbReference>
<evidence type="ECO:0000313" key="3">
    <source>
        <dbReference type="EMBL" id="EPR79642.1"/>
    </source>
</evidence>
<dbReference type="Proteomes" id="UP000014978">
    <property type="component" value="Unassembled WGS sequence"/>
</dbReference>
<keyword evidence="2" id="KW-0812">Transmembrane</keyword>
<protein>
    <submittedName>
        <fullName evidence="3">Uncharacterized protein</fullName>
    </submittedName>
</protein>
<comment type="caution">
    <text evidence="3">The sequence shown here is derived from an EMBL/GenBank/DDBJ whole genome shotgun (WGS) entry which is preliminary data.</text>
</comment>
<dbReference type="VEuPathDB" id="MicrosporidiaDB:SLOPH_704"/>
<dbReference type="InParanoid" id="S7WCY0"/>
<evidence type="ECO:0000256" key="1">
    <source>
        <dbReference type="SAM" id="MobiDB-lite"/>
    </source>
</evidence>
<dbReference type="HOGENOM" id="CLU_1384976_0_0_1"/>
<evidence type="ECO:0000256" key="2">
    <source>
        <dbReference type="SAM" id="Phobius"/>
    </source>
</evidence>
<keyword evidence="2" id="KW-0472">Membrane</keyword>
<organism evidence="3 4">
    <name type="scientific">Spraguea lophii (strain 42_110)</name>
    <name type="common">Microsporidian parasite</name>
    <dbReference type="NCBI Taxonomy" id="1358809"/>
    <lineage>
        <taxon>Eukaryota</taxon>
        <taxon>Fungi</taxon>
        <taxon>Fungi incertae sedis</taxon>
        <taxon>Microsporidia</taxon>
        <taxon>Spragueidae</taxon>
        <taxon>Spraguea</taxon>
    </lineage>
</organism>
<keyword evidence="2" id="KW-1133">Transmembrane helix</keyword>
<name>S7WCY0_SPRLO</name>
<feature type="compositionally biased region" description="Basic and acidic residues" evidence="1">
    <location>
        <begin position="66"/>
        <end position="83"/>
    </location>
</feature>
<sequence>MNYKIILILGITILSIGLIVGFLIMTFFPSSNKNKQNNTKKENTNNNCISKDEKENTFRNDNNIKIPKDENSQQSKSLDHENQEQPILHDNSHKSSNSNLRDSTWHLYAQCANEITDDNSDFTKSHDQKEMPSECQKIVDDFDNIIDEAINQNNIDKTPQIQHFKKRHDHKSNLYRSKSMTSIQRRIEKVKENKNRL</sequence>
<keyword evidence="4" id="KW-1185">Reference proteome</keyword>